<reference evidence="3" key="1">
    <citation type="submission" date="2024-05" db="EMBL/GenBank/DDBJ databases">
        <title>30 novel species of actinomycetes from the DSMZ collection.</title>
        <authorList>
            <person name="Nouioui I."/>
        </authorList>
    </citation>
    <scope>NUCLEOTIDE SEQUENCE</scope>
    <source>
        <strain evidence="3">DSM 40473</strain>
    </source>
</reference>
<feature type="region of interest" description="Disordered" evidence="1">
    <location>
        <begin position="1"/>
        <end position="29"/>
    </location>
</feature>
<dbReference type="RefSeq" id="WP_311613120.1">
    <property type="nucleotide sequence ID" value="NZ_JAVRFI010000014.1"/>
</dbReference>
<keyword evidence="2" id="KW-0812">Transmembrane</keyword>
<evidence type="ECO:0000313" key="3">
    <source>
        <dbReference type="EMBL" id="MDT0451634.1"/>
    </source>
</evidence>
<dbReference type="EMBL" id="JAVRFI010000014">
    <property type="protein sequence ID" value="MDT0451634.1"/>
    <property type="molecule type" value="Genomic_DNA"/>
</dbReference>
<gene>
    <name evidence="3" type="ORF">RM609_21475</name>
</gene>
<evidence type="ECO:0000256" key="2">
    <source>
        <dbReference type="SAM" id="Phobius"/>
    </source>
</evidence>
<keyword evidence="4" id="KW-1185">Reference proteome</keyword>
<name>A0ABU2SUP3_9ACTN</name>
<feature type="transmembrane region" description="Helical" evidence="2">
    <location>
        <begin position="75"/>
        <end position="100"/>
    </location>
</feature>
<evidence type="ECO:0000256" key="1">
    <source>
        <dbReference type="SAM" id="MobiDB-lite"/>
    </source>
</evidence>
<dbReference type="Proteomes" id="UP001180531">
    <property type="component" value="Unassembled WGS sequence"/>
</dbReference>
<evidence type="ECO:0008006" key="5">
    <source>
        <dbReference type="Google" id="ProtNLM"/>
    </source>
</evidence>
<sequence length="196" mass="21742">MGRRQTLRARHGGYVRRTHAGKPGKPGAPGRVLARDLGWRREARSAWWCGLGLGGALLLADVARGSVNWPRGGCWTVIAMTLVAVLWPPYVTAGENWLAVRGLLRERRVRTDLLTRVRRSDGMSPRLVLRDVAGNRVEFDPKVLTANPLLWHHLDRGVRRARESGLLREGAMPLGALADRIDSEGARRLLRSAGLE</sequence>
<keyword evidence="2" id="KW-0472">Membrane</keyword>
<feature type="compositionally biased region" description="Basic residues" evidence="1">
    <location>
        <begin position="1"/>
        <end position="22"/>
    </location>
</feature>
<protein>
    <recommendedName>
        <fullName evidence="5">PH domain-containing protein</fullName>
    </recommendedName>
</protein>
<comment type="caution">
    <text evidence="3">The sequence shown here is derived from an EMBL/GenBank/DDBJ whole genome shotgun (WGS) entry which is preliminary data.</text>
</comment>
<feature type="transmembrane region" description="Helical" evidence="2">
    <location>
        <begin position="45"/>
        <end position="63"/>
    </location>
</feature>
<keyword evidence="2" id="KW-1133">Transmembrane helix</keyword>
<evidence type="ECO:0000313" key="4">
    <source>
        <dbReference type="Proteomes" id="UP001180531"/>
    </source>
</evidence>
<accession>A0ABU2SUP3</accession>
<proteinExistence type="predicted"/>
<organism evidence="3 4">
    <name type="scientific">Streptomyces hesseae</name>
    <dbReference type="NCBI Taxonomy" id="3075519"/>
    <lineage>
        <taxon>Bacteria</taxon>
        <taxon>Bacillati</taxon>
        <taxon>Actinomycetota</taxon>
        <taxon>Actinomycetes</taxon>
        <taxon>Kitasatosporales</taxon>
        <taxon>Streptomycetaceae</taxon>
        <taxon>Streptomyces</taxon>
    </lineage>
</organism>